<sequence length="843" mass="92631">MDSGLDNDVIAACKDKLSQFRIKELKDVLTYVGLSKQGKKQDLVDRVLALLYDEGTPGLFKNNVNGREELVEIIDEVYRKMHEAGATDSNSKKQNTSDGSRMQPKEETEVPFKLERKVRCPCGSTSPSGTPLVQCVDPDCNVWQHSGCVIIPENPMEKISIPASFLCELCRVKRADPFWATVAHPLYPVKLKSTIPIDGTKPTQSVETTFKMTRADRDLVRKTDYDVQAWCMLFNDSVPFRMQWPQYPDLQVNGIPVRAVNRPGSQLLGANGRDDGAIITLNIAEGVNKISLSGTDARIFWLGVRLVRRRTLQQVLGMIPKEPHGEPFEDALGRVQRCIGGGMTTNNNDSDSDLEVIADSVTVNLRCPMSGSRMKTAGRFRGCVHMGCFDLETFVGLNERSRKWQCPICLKNYSLEDVLIDPFFNRIVNMMRSCGEEINEIDMKPDGSWRVKNARQLGDLAQWHRPDGSPEILSSIEISRRNLLECNTSKLDVDNNVDGSQRICPSFMNQEDEVEFDQKNIITMSSTTTGNGKDEEEPSINQNDGEQFGIPDSNENEISSVLHVSFGTQEVSGRSSTLPSANADVIILSDSEDDDVSLVDPATVPVNCHADHDGYPLSAPANILNSSPVVASGEGPCVFSGNDYGVLNSGCPFLSHSQGVSGIDFFGSSGAMLEHNSGSHSEPVNCVLITPDSTLDPIHHVMESSDPCNSSFGHQFPSVNGDISLEVPFPYTSMPINELPAVSTSFDEDLISLRPEATGQEDSRSNVDACHECAGENMLDLQNDCRSDEDPLLQKTAGESGSGSGSDLTVDGKKSNGPFSFPRHRRSVRKRSYRRAFGDPASK</sequence>
<evidence type="ECO:0000313" key="14">
    <source>
        <dbReference type="EMBL" id="MBA4665979.1"/>
    </source>
</evidence>
<dbReference type="InterPro" id="IPR031141">
    <property type="entry name" value="SIZ1/2_SP-RING"/>
</dbReference>
<feature type="domain" description="SAP" evidence="12">
    <location>
        <begin position="17"/>
        <end position="51"/>
    </location>
</feature>
<dbReference type="InterPro" id="IPR013083">
    <property type="entry name" value="Znf_RING/FYVE/PHD"/>
</dbReference>
<proteinExistence type="inferred from homology"/>
<dbReference type="GO" id="GO:0005634">
    <property type="term" value="C:nucleus"/>
    <property type="evidence" value="ECO:0007669"/>
    <property type="project" value="UniProtKB-SubCell"/>
</dbReference>
<keyword evidence="4" id="KW-0808">Transferase</keyword>
<evidence type="ECO:0000259" key="13">
    <source>
        <dbReference type="PROSITE" id="PS51044"/>
    </source>
</evidence>
<dbReference type="GO" id="GO:0008270">
    <property type="term" value="F:zinc ion binding"/>
    <property type="evidence" value="ECO:0007669"/>
    <property type="project" value="UniProtKB-KW"/>
</dbReference>
<dbReference type="SUPFAM" id="SSF57903">
    <property type="entry name" value="FYVE/PHD zinc finger"/>
    <property type="match status" value="1"/>
</dbReference>
<evidence type="ECO:0000259" key="12">
    <source>
        <dbReference type="PROSITE" id="PS50800"/>
    </source>
</evidence>
<feature type="region of interest" description="Disordered" evidence="11">
    <location>
        <begin position="84"/>
        <end position="110"/>
    </location>
</feature>
<keyword evidence="8" id="KW-0862">Zinc</keyword>
<dbReference type="PROSITE" id="PS50800">
    <property type="entry name" value="SAP"/>
    <property type="match status" value="1"/>
</dbReference>
<dbReference type="InterPro" id="IPR001965">
    <property type="entry name" value="Znf_PHD"/>
</dbReference>
<dbReference type="GO" id="GO:0016925">
    <property type="term" value="P:protein sumoylation"/>
    <property type="evidence" value="ECO:0007669"/>
    <property type="project" value="UniProtKB-UniPathway"/>
</dbReference>
<evidence type="ECO:0000256" key="3">
    <source>
        <dbReference type="ARBA" id="ARBA00005383"/>
    </source>
</evidence>
<dbReference type="EMBL" id="GISG01230054">
    <property type="protein sequence ID" value="MBA4665978.1"/>
    <property type="molecule type" value="Transcribed_RNA"/>
</dbReference>
<evidence type="ECO:0000256" key="9">
    <source>
        <dbReference type="ARBA" id="ARBA00023242"/>
    </source>
</evidence>
<dbReference type="Gene3D" id="1.10.720.30">
    <property type="entry name" value="SAP domain"/>
    <property type="match status" value="1"/>
</dbReference>
<dbReference type="SMART" id="SM00249">
    <property type="entry name" value="PHD"/>
    <property type="match status" value="1"/>
</dbReference>
<dbReference type="AlphaFoldDB" id="A0A7C9AE65"/>
<reference evidence="14" key="1">
    <citation type="journal article" date="2013" name="J. Plant Res.">
        <title>Effect of fungi and light on seed germination of three Opuntia species from semiarid lands of central Mexico.</title>
        <authorList>
            <person name="Delgado-Sanchez P."/>
            <person name="Jimenez-Bremont J.F."/>
            <person name="Guerrero-Gonzalez Mde L."/>
            <person name="Flores J."/>
        </authorList>
    </citation>
    <scope>NUCLEOTIDE SEQUENCE</scope>
    <source>
        <tissue evidence="14">Cladode</tissue>
    </source>
</reference>
<evidence type="ECO:0000256" key="11">
    <source>
        <dbReference type="SAM" id="MobiDB-lite"/>
    </source>
</evidence>
<keyword evidence="9" id="KW-0539">Nucleus</keyword>
<feature type="region of interest" description="Disordered" evidence="11">
    <location>
        <begin position="525"/>
        <end position="554"/>
    </location>
</feature>
<feature type="region of interest" description="Disordered" evidence="11">
    <location>
        <begin position="784"/>
        <end position="843"/>
    </location>
</feature>
<accession>A0A7C9AE65</accession>
<dbReference type="Pfam" id="PF02037">
    <property type="entry name" value="SAP"/>
    <property type="match status" value="1"/>
</dbReference>
<dbReference type="PANTHER" id="PTHR10782:SF102">
    <property type="entry name" value="E3 SUMO-PROTEIN LIGASE SIZ1"/>
    <property type="match status" value="1"/>
</dbReference>
<comment type="subcellular location">
    <subcellularLocation>
        <location evidence="1">Nucleus</location>
    </subcellularLocation>
</comment>
<dbReference type="InterPro" id="IPR004181">
    <property type="entry name" value="Znf_MIZ"/>
</dbReference>
<evidence type="ECO:0000256" key="1">
    <source>
        <dbReference type="ARBA" id="ARBA00004123"/>
    </source>
</evidence>
<name>A0A7C9AE65_OPUST</name>
<reference evidence="14" key="2">
    <citation type="submission" date="2020-07" db="EMBL/GenBank/DDBJ databases">
        <authorList>
            <person name="Vera ALvarez R."/>
            <person name="Arias-Moreno D.M."/>
            <person name="Jimenez-Jacinto V."/>
            <person name="Jimenez-Bremont J.F."/>
            <person name="Swaminathan K."/>
            <person name="Moose S.P."/>
            <person name="Guerrero-Gonzalez M.L."/>
            <person name="Marino-Ramirez L."/>
            <person name="Landsman D."/>
            <person name="Rodriguez-Kessler M."/>
            <person name="Delgado-Sanchez P."/>
        </authorList>
    </citation>
    <scope>NUCLEOTIDE SEQUENCE</scope>
    <source>
        <tissue evidence="14">Cladode</tissue>
    </source>
</reference>
<dbReference type="PROSITE" id="PS51044">
    <property type="entry name" value="ZF_SP_RING"/>
    <property type="match status" value="1"/>
</dbReference>
<feature type="domain" description="SP-RING-type" evidence="13">
    <location>
        <begin position="352"/>
        <end position="433"/>
    </location>
</feature>
<protein>
    <recommendedName>
        <fullName evidence="15">E3 SUMO-protein ligase SIZ1</fullName>
    </recommendedName>
</protein>
<dbReference type="Gene3D" id="3.30.40.10">
    <property type="entry name" value="Zinc/RING finger domain, C3HC4 (zinc finger)"/>
    <property type="match status" value="2"/>
</dbReference>
<dbReference type="SUPFAM" id="SSF68906">
    <property type="entry name" value="SAP domain"/>
    <property type="match status" value="1"/>
</dbReference>
<evidence type="ECO:0000256" key="5">
    <source>
        <dbReference type="ARBA" id="ARBA00022723"/>
    </source>
</evidence>
<keyword evidence="7" id="KW-0833">Ubl conjugation pathway</keyword>
<dbReference type="GO" id="GO:0000785">
    <property type="term" value="C:chromatin"/>
    <property type="evidence" value="ECO:0007669"/>
    <property type="project" value="TreeGrafter"/>
</dbReference>
<evidence type="ECO:0000256" key="4">
    <source>
        <dbReference type="ARBA" id="ARBA00022679"/>
    </source>
</evidence>
<dbReference type="Pfam" id="PF02891">
    <property type="entry name" value="zf-MIZ"/>
    <property type="match status" value="1"/>
</dbReference>
<organism evidence="14">
    <name type="scientific">Opuntia streptacantha</name>
    <name type="common">Prickly pear cactus</name>
    <name type="synonym">Opuntia cardona</name>
    <dbReference type="NCBI Taxonomy" id="393608"/>
    <lineage>
        <taxon>Eukaryota</taxon>
        <taxon>Viridiplantae</taxon>
        <taxon>Streptophyta</taxon>
        <taxon>Embryophyta</taxon>
        <taxon>Tracheophyta</taxon>
        <taxon>Spermatophyta</taxon>
        <taxon>Magnoliopsida</taxon>
        <taxon>eudicotyledons</taxon>
        <taxon>Gunneridae</taxon>
        <taxon>Pentapetalae</taxon>
        <taxon>Caryophyllales</taxon>
        <taxon>Cactineae</taxon>
        <taxon>Cactaceae</taxon>
        <taxon>Opuntioideae</taxon>
        <taxon>Opuntia</taxon>
    </lineage>
</organism>
<dbReference type="GO" id="GO:0061665">
    <property type="term" value="F:SUMO ligase activity"/>
    <property type="evidence" value="ECO:0007669"/>
    <property type="project" value="TreeGrafter"/>
</dbReference>
<dbReference type="InterPro" id="IPR011011">
    <property type="entry name" value="Znf_FYVE_PHD"/>
</dbReference>
<dbReference type="SMART" id="SM00513">
    <property type="entry name" value="SAP"/>
    <property type="match status" value="1"/>
</dbReference>
<keyword evidence="6 10" id="KW-0863">Zinc-finger</keyword>
<comment type="pathway">
    <text evidence="2">Protein modification; protein sumoylation.</text>
</comment>
<evidence type="ECO:0000256" key="8">
    <source>
        <dbReference type="ARBA" id="ARBA00022833"/>
    </source>
</evidence>
<evidence type="ECO:0000256" key="6">
    <source>
        <dbReference type="ARBA" id="ARBA00022771"/>
    </source>
</evidence>
<dbReference type="InterPro" id="IPR003034">
    <property type="entry name" value="SAP_dom"/>
</dbReference>
<evidence type="ECO:0000256" key="7">
    <source>
        <dbReference type="ARBA" id="ARBA00022786"/>
    </source>
</evidence>
<dbReference type="UniPathway" id="UPA00886"/>
<dbReference type="InterPro" id="IPR019786">
    <property type="entry name" value="Zinc_finger_PHD-type_CS"/>
</dbReference>
<dbReference type="PANTHER" id="PTHR10782">
    <property type="entry name" value="ZINC FINGER MIZ DOMAIN-CONTAINING PROTEIN"/>
    <property type="match status" value="1"/>
</dbReference>
<evidence type="ECO:0008006" key="15">
    <source>
        <dbReference type="Google" id="ProtNLM"/>
    </source>
</evidence>
<evidence type="ECO:0000256" key="2">
    <source>
        <dbReference type="ARBA" id="ARBA00004718"/>
    </source>
</evidence>
<keyword evidence="5" id="KW-0479">Metal-binding</keyword>
<comment type="similarity">
    <text evidence="3">Belongs to the PIAS family.</text>
</comment>
<dbReference type="EMBL" id="GISG01230056">
    <property type="protein sequence ID" value="MBA4665979.1"/>
    <property type="molecule type" value="Transcribed_RNA"/>
</dbReference>
<feature type="compositionally biased region" description="Basic residues" evidence="11">
    <location>
        <begin position="822"/>
        <end position="834"/>
    </location>
</feature>
<dbReference type="PROSITE" id="PS01359">
    <property type="entry name" value="ZF_PHD_1"/>
    <property type="match status" value="1"/>
</dbReference>
<feature type="compositionally biased region" description="Polar residues" evidence="11">
    <location>
        <begin position="87"/>
        <end position="100"/>
    </location>
</feature>
<evidence type="ECO:0000256" key="10">
    <source>
        <dbReference type="PROSITE-ProRule" id="PRU00452"/>
    </source>
</evidence>
<dbReference type="CDD" id="cd16792">
    <property type="entry name" value="SP-RING_Siz-like"/>
    <property type="match status" value="1"/>
</dbReference>
<dbReference type="InterPro" id="IPR036361">
    <property type="entry name" value="SAP_dom_sf"/>
</dbReference>